<dbReference type="Proteomes" id="UP000017984">
    <property type="component" value="Chromosome"/>
</dbReference>
<evidence type="ECO:0000256" key="4">
    <source>
        <dbReference type="ARBA" id="ARBA00022692"/>
    </source>
</evidence>
<dbReference type="PANTHER" id="PTHR33452:SF1">
    <property type="entry name" value="INNER MEMBRANE PROTEIN YPHA-RELATED"/>
    <property type="match status" value="1"/>
</dbReference>
<dbReference type="Pfam" id="PF07681">
    <property type="entry name" value="DoxX"/>
    <property type="match status" value="1"/>
</dbReference>
<evidence type="ECO:0000256" key="7">
    <source>
        <dbReference type="SAM" id="Phobius"/>
    </source>
</evidence>
<evidence type="ECO:0000256" key="3">
    <source>
        <dbReference type="ARBA" id="ARBA00022475"/>
    </source>
</evidence>
<dbReference type="OrthoDB" id="121744at2"/>
<evidence type="ECO:0000313" key="8">
    <source>
        <dbReference type="EMBL" id="EST36796.1"/>
    </source>
</evidence>
<dbReference type="HOGENOM" id="CLU_058421_3_3_11"/>
<feature type="transmembrane region" description="Helical" evidence="7">
    <location>
        <begin position="21"/>
        <end position="40"/>
    </location>
</feature>
<reference evidence="8 9" key="1">
    <citation type="journal article" date="2014" name="Genome Announc.">
        <title>Draft Genome Sequence of Streptomyces roseochromogenes subsp. oscitans DS 12.976, Producer of the Aminocoumarin Antibiotic Clorobiocin.</title>
        <authorList>
            <person name="Ruckert C."/>
            <person name="Kalinowski J."/>
            <person name="Heide L."/>
            <person name="Apel A.K."/>
        </authorList>
    </citation>
    <scope>NUCLEOTIDE SEQUENCE [LARGE SCALE GENOMIC DNA]</scope>
    <source>
        <strain evidence="8 9">DS 12.976</strain>
    </source>
</reference>
<feature type="transmembrane region" description="Helical" evidence="7">
    <location>
        <begin position="89"/>
        <end position="109"/>
    </location>
</feature>
<dbReference type="InterPro" id="IPR032808">
    <property type="entry name" value="DoxX"/>
</dbReference>
<keyword evidence="9" id="KW-1185">Reference proteome</keyword>
<evidence type="ECO:0000256" key="1">
    <source>
        <dbReference type="ARBA" id="ARBA00004651"/>
    </source>
</evidence>
<evidence type="ECO:0000256" key="5">
    <source>
        <dbReference type="ARBA" id="ARBA00022989"/>
    </source>
</evidence>
<protein>
    <recommendedName>
        <fullName evidence="10">DoxX family protein</fullName>
    </recommendedName>
</protein>
<dbReference type="STRING" id="1352936.M878_00185"/>
<keyword evidence="4 7" id="KW-0812">Transmembrane</keyword>
<dbReference type="AlphaFoldDB" id="V6KZC7"/>
<dbReference type="PANTHER" id="PTHR33452">
    <property type="entry name" value="OXIDOREDUCTASE CATD-RELATED"/>
    <property type="match status" value="1"/>
</dbReference>
<dbReference type="PATRIC" id="fig|1352936.5.peg.40"/>
<feature type="transmembrane region" description="Helical" evidence="7">
    <location>
        <begin position="60"/>
        <end position="82"/>
    </location>
</feature>
<evidence type="ECO:0000256" key="6">
    <source>
        <dbReference type="ARBA" id="ARBA00023136"/>
    </source>
</evidence>
<evidence type="ECO:0000313" key="9">
    <source>
        <dbReference type="Proteomes" id="UP000017984"/>
    </source>
</evidence>
<comment type="similarity">
    <text evidence="2">Belongs to the DoxX family.</text>
</comment>
<gene>
    <name evidence="8" type="ORF">M878_00185</name>
</gene>
<sequence length="163" mass="17651">MTQARTWLSRLTYTSAPGAALWIRFYVGAIFLSEGILKFVRTASLGTGRFDKVGIPAPAFFATLDGVFEIGCGLLILAGLLTRLAAVPMVIDMICALAITKLPLLWGHVALFKGETGWWDFAHESRVEVAQLCGSVFLLIVGAGRYSLDASLQHRLTAEATPH</sequence>
<keyword evidence="6 7" id="KW-0472">Membrane</keyword>
<name>V6KZC7_STRRC</name>
<dbReference type="RefSeq" id="WP_023544077.1">
    <property type="nucleotide sequence ID" value="NZ_CM002285.1"/>
</dbReference>
<dbReference type="InterPro" id="IPR051907">
    <property type="entry name" value="DoxX-like_oxidoreductase"/>
</dbReference>
<accession>V6KZC7</accession>
<keyword evidence="3" id="KW-1003">Cell membrane</keyword>
<keyword evidence="5 7" id="KW-1133">Transmembrane helix</keyword>
<evidence type="ECO:0008006" key="10">
    <source>
        <dbReference type="Google" id="ProtNLM"/>
    </source>
</evidence>
<dbReference type="GO" id="GO:0005886">
    <property type="term" value="C:plasma membrane"/>
    <property type="evidence" value="ECO:0007669"/>
    <property type="project" value="UniProtKB-SubCell"/>
</dbReference>
<feature type="transmembrane region" description="Helical" evidence="7">
    <location>
        <begin position="129"/>
        <end position="148"/>
    </location>
</feature>
<dbReference type="EMBL" id="AWQX01000004">
    <property type="protein sequence ID" value="EST36796.1"/>
    <property type="molecule type" value="Genomic_DNA"/>
</dbReference>
<organism evidence="8 9">
    <name type="scientific">Streptomyces roseochromogenus subsp. oscitans DS 12.976</name>
    <dbReference type="NCBI Taxonomy" id="1352936"/>
    <lineage>
        <taxon>Bacteria</taxon>
        <taxon>Bacillati</taxon>
        <taxon>Actinomycetota</taxon>
        <taxon>Actinomycetes</taxon>
        <taxon>Kitasatosporales</taxon>
        <taxon>Streptomycetaceae</taxon>
        <taxon>Streptomyces</taxon>
    </lineage>
</organism>
<evidence type="ECO:0000256" key="2">
    <source>
        <dbReference type="ARBA" id="ARBA00006679"/>
    </source>
</evidence>
<proteinExistence type="inferred from homology"/>
<comment type="caution">
    <text evidence="8">The sequence shown here is derived from an EMBL/GenBank/DDBJ whole genome shotgun (WGS) entry which is preliminary data.</text>
</comment>
<comment type="subcellular location">
    <subcellularLocation>
        <location evidence="1">Cell membrane</location>
        <topology evidence="1">Multi-pass membrane protein</topology>
    </subcellularLocation>
</comment>